<feature type="domain" description="Endonuclease/exonuclease/phosphatase" evidence="9">
    <location>
        <begin position="6"/>
        <end position="283"/>
    </location>
</feature>
<sequence length="643" mass="71070">MFDTLEADIVVMQETKIQRKDLRDDMVLVPGWDVYFSLPKYKKGYSGVAIYTRSSKCCPIRAEEGITGVLCPPNSSIKFRDLPADQQIGGYPTPGQFSSDIDEAQLDSEGRCVILEFPAFVLIGVYSPATRDETRTEFRQAFIDAMDARVRNLVAMGKEVFLCGDLNIIRNEMDTAGLPERLKKEAMTLDDFISTPSRRFLNQIVFGGRVIGEPDEGRENPVLWDLCREFHPRRPGMYTCWETRKNARPGNFGSRIDYVLCTSGIKDWFVDANIQEGLLGSDHCPVYATIGDSVNKDGATIPITDIMNPEGMFKDGQRQREWSQKDCLPTSAKLIPEFDRRQSIKDMFFKRKTTSTITKSAAPAADGQDTSDPTNISSATVNATAALQEAASSAPSPKQSLSQSTTTEPALSQTSPVPKRRAEQPASSIRPSKKVKAALTKQPSSKTGPGPSQSTLMGFFKPKTPTPTLNPEERPASTNGNNHSPATIAETITRAEPSPAKGSQPKRPFQTDDIEEWDDDANKESWSKLLGKRVVPKCEHGEDCQSLVTKKPGINCGMLLLLFFSFLLSDALRPSPPSTTPDDLKLTLDSRLVTGRSFYMCARPLGPSGDKETGTEFRCKTFIWSSDWSGRQQVVSSGGWCYQ</sequence>
<reference evidence="10" key="1">
    <citation type="journal article" date="2012" name="Mol. Biol. Evol.">
        <title>Unidirectional evolutionary transitions in fungal mating systems and the role of transposable elements.</title>
        <authorList>
            <person name="Gioti A."/>
            <person name="Mushegian A.A."/>
            <person name="Strandberg R."/>
            <person name="Stajich J.E."/>
            <person name="Johannesson H."/>
        </authorList>
    </citation>
    <scope>NUCLEOTIDE SEQUENCE</scope>
    <source>
        <strain evidence="10">FGSC 7221</strain>
    </source>
</reference>
<dbReference type="FunFam" id="3.60.10.10:FF:000079">
    <property type="entry name" value="DNA-(apurinic or apyrimidinic site) lyase"/>
    <property type="match status" value="1"/>
</dbReference>
<dbReference type="GO" id="GO:0008081">
    <property type="term" value="F:phosphoric diester hydrolase activity"/>
    <property type="evidence" value="ECO:0007669"/>
    <property type="project" value="TreeGrafter"/>
</dbReference>
<feature type="site" description="Important for catalytic activity" evidence="7">
    <location>
        <position position="283"/>
    </location>
</feature>
<feature type="site" description="Transition state stabilizer" evidence="7">
    <location>
        <position position="167"/>
    </location>
</feature>
<evidence type="ECO:0000256" key="7">
    <source>
        <dbReference type="PIRSR" id="PIRSR604808-3"/>
    </source>
</evidence>
<dbReference type="PROSITE" id="PS00726">
    <property type="entry name" value="AP_NUCLEASE_F1_1"/>
    <property type="match status" value="1"/>
</dbReference>
<name>I0J390_9PEZI</name>
<dbReference type="InterPro" id="IPR036691">
    <property type="entry name" value="Endo/exonu/phosph_ase_sf"/>
</dbReference>
<evidence type="ECO:0000256" key="2">
    <source>
        <dbReference type="ARBA" id="ARBA00022723"/>
    </source>
</evidence>
<evidence type="ECO:0000259" key="9">
    <source>
        <dbReference type="Pfam" id="PF03372"/>
    </source>
</evidence>
<accession>I0J390</accession>
<organism evidence="10">
    <name type="scientific">Neurospora pannonica</name>
    <dbReference type="NCBI Taxonomy" id="83678"/>
    <lineage>
        <taxon>Eukaryota</taxon>
        <taxon>Fungi</taxon>
        <taxon>Dikarya</taxon>
        <taxon>Ascomycota</taxon>
        <taxon>Pezizomycotina</taxon>
        <taxon>Sordariomycetes</taxon>
        <taxon>Sordariomycetidae</taxon>
        <taxon>Sordariales</taxon>
        <taxon>Sordariaceae</taxon>
        <taxon>Neurospora</taxon>
    </lineage>
</organism>
<keyword evidence="4 6" id="KW-0460">Magnesium</keyword>
<evidence type="ECO:0000256" key="8">
    <source>
        <dbReference type="SAM" id="MobiDB-lite"/>
    </source>
</evidence>
<keyword evidence="6" id="KW-0464">Manganese</keyword>
<evidence type="ECO:0000256" key="5">
    <source>
        <dbReference type="PIRSR" id="PIRSR604808-1"/>
    </source>
</evidence>
<feature type="active site" description="Proton acceptor" evidence="5">
    <location>
        <position position="283"/>
    </location>
</feature>
<evidence type="ECO:0000256" key="6">
    <source>
        <dbReference type="PIRSR" id="PIRSR604808-2"/>
    </source>
</evidence>
<dbReference type="GO" id="GO:0003677">
    <property type="term" value="F:DNA binding"/>
    <property type="evidence" value="ECO:0007669"/>
    <property type="project" value="InterPro"/>
</dbReference>
<evidence type="ECO:0000256" key="3">
    <source>
        <dbReference type="ARBA" id="ARBA00022801"/>
    </source>
</evidence>
<feature type="compositionally biased region" description="Polar residues" evidence="8">
    <location>
        <begin position="476"/>
        <end position="485"/>
    </location>
</feature>
<feature type="compositionally biased region" description="Polar residues" evidence="8">
    <location>
        <begin position="441"/>
        <end position="456"/>
    </location>
</feature>
<feature type="binding site" evidence="6">
    <location>
        <position position="165"/>
    </location>
    <ligand>
        <name>Mg(2+)</name>
        <dbReference type="ChEBI" id="CHEBI:18420"/>
        <label>1</label>
    </ligand>
</feature>
<feature type="active site" description="Proton donor/acceptor" evidence="5">
    <location>
        <position position="165"/>
    </location>
</feature>
<feature type="binding site" evidence="6">
    <location>
        <position position="14"/>
    </location>
    <ligand>
        <name>Mg(2+)</name>
        <dbReference type="ChEBI" id="CHEBI:18420"/>
        <label>1</label>
    </ligand>
</feature>
<dbReference type="AlphaFoldDB" id="I0J390"/>
<feature type="region of interest" description="Disordered" evidence="8">
    <location>
        <begin position="356"/>
        <end position="485"/>
    </location>
</feature>
<dbReference type="CDD" id="cd09088">
    <property type="entry name" value="Ape2-like_AP-endo"/>
    <property type="match status" value="1"/>
</dbReference>
<proteinExistence type="inferred from homology"/>
<dbReference type="PANTHER" id="PTHR22748:SF4">
    <property type="entry name" value="DNA-(APURINIC OR APYRIMIDINIC SITE) ENDONUCLEASE 2"/>
    <property type="match status" value="1"/>
</dbReference>
<comment type="cofactor">
    <cofactor evidence="6">
        <name>Mg(2+)</name>
        <dbReference type="ChEBI" id="CHEBI:18420"/>
    </cofactor>
    <cofactor evidence="6">
        <name>Mn(2+)</name>
        <dbReference type="ChEBI" id="CHEBI:29035"/>
    </cofactor>
    <text evidence="6">Probably binds two magnesium or manganese ions per subunit.</text>
</comment>
<dbReference type="GO" id="GO:0003906">
    <property type="term" value="F:DNA-(apurinic or apyrimidinic site) endonuclease activity"/>
    <property type="evidence" value="ECO:0007669"/>
    <property type="project" value="TreeGrafter"/>
</dbReference>
<protein>
    <submittedName>
        <fullName evidence="10">Putative DNA lyase apn2 protein</fullName>
    </submittedName>
</protein>
<feature type="compositionally biased region" description="Low complexity" evidence="8">
    <location>
        <begin position="383"/>
        <end position="396"/>
    </location>
</feature>
<evidence type="ECO:0000256" key="4">
    <source>
        <dbReference type="ARBA" id="ARBA00022842"/>
    </source>
</evidence>
<dbReference type="Pfam" id="PF03372">
    <property type="entry name" value="Exo_endo_phos"/>
    <property type="match status" value="1"/>
</dbReference>
<dbReference type="InterPro" id="IPR005135">
    <property type="entry name" value="Endo/exonuclease/phosphatase"/>
</dbReference>
<comment type="similarity">
    <text evidence="1">Belongs to the DNA repair enzymes AP/ExoA family.</text>
</comment>
<dbReference type="GO" id="GO:0046872">
    <property type="term" value="F:metal ion binding"/>
    <property type="evidence" value="ECO:0007669"/>
    <property type="project" value="UniProtKB-KW"/>
</dbReference>
<dbReference type="GO" id="GO:0016829">
    <property type="term" value="F:lyase activity"/>
    <property type="evidence" value="ECO:0007669"/>
    <property type="project" value="UniProtKB-KW"/>
</dbReference>
<dbReference type="GO" id="GO:0006284">
    <property type="term" value="P:base-excision repair"/>
    <property type="evidence" value="ECO:0007669"/>
    <property type="project" value="TreeGrafter"/>
</dbReference>
<keyword evidence="10" id="KW-0456">Lyase</keyword>
<feature type="compositionally biased region" description="Polar residues" evidence="8">
    <location>
        <begin position="368"/>
        <end position="382"/>
    </location>
</feature>
<gene>
    <name evidence="10" type="primary">Npan_apn2</name>
</gene>
<dbReference type="GO" id="GO:0008311">
    <property type="term" value="F:double-stranded DNA 3'-5' DNA exonuclease activity"/>
    <property type="evidence" value="ECO:0007669"/>
    <property type="project" value="TreeGrafter"/>
</dbReference>
<dbReference type="GO" id="GO:0005634">
    <property type="term" value="C:nucleus"/>
    <property type="evidence" value="ECO:0007669"/>
    <property type="project" value="TreeGrafter"/>
</dbReference>
<keyword evidence="2 6" id="KW-0479">Metal-binding</keyword>
<dbReference type="Gene3D" id="3.60.10.10">
    <property type="entry name" value="Endonuclease/exonuclease/phosphatase"/>
    <property type="match status" value="1"/>
</dbReference>
<feature type="site" description="Important for catalytic activity" evidence="7">
    <location>
        <position position="257"/>
    </location>
</feature>
<dbReference type="PROSITE" id="PS51435">
    <property type="entry name" value="AP_NUCLEASE_F1_4"/>
    <property type="match status" value="1"/>
</dbReference>
<evidence type="ECO:0000313" key="10">
    <source>
        <dbReference type="EMBL" id="CCD57793.1"/>
    </source>
</evidence>
<dbReference type="SUPFAM" id="SSF56219">
    <property type="entry name" value="DNase I-like"/>
    <property type="match status" value="1"/>
</dbReference>
<dbReference type="InterPro" id="IPR020847">
    <property type="entry name" value="AP_endonuclease_F1_BS"/>
</dbReference>
<dbReference type="EMBL" id="HE600067">
    <property type="protein sequence ID" value="CCD57793.1"/>
    <property type="molecule type" value="Genomic_DNA"/>
</dbReference>
<feature type="compositionally biased region" description="Polar residues" evidence="8">
    <location>
        <begin position="397"/>
        <end position="416"/>
    </location>
</feature>
<dbReference type="InterPro" id="IPR004808">
    <property type="entry name" value="AP_endonuc_1"/>
</dbReference>
<keyword evidence="3" id="KW-0378">Hydrolase</keyword>
<dbReference type="PANTHER" id="PTHR22748">
    <property type="entry name" value="AP ENDONUCLEASE"/>
    <property type="match status" value="1"/>
</dbReference>
<feature type="binding site" evidence="6">
    <location>
        <position position="283"/>
    </location>
    <ligand>
        <name>Mg(2+)</name>
        <dbReference type="ChEBI" id="CHEBI:18420"/>
        <label>1</label>
    </ligand>
</feature>
<feature type="active site" evidence="5">
    <location>
        <position position="126"/>
    </location>
</feature>
<feature type="binding site" evidence="6">
    <location>
        <position position="282"/>
    </location>
    <ligand>
        <name>Mg(2+)</name>
        <dbReference type="ChEBI" id="CHEBI:18420"/>
        <label>1</label>
    </ligand>
</feature>
<feature type="binding site" evidence="6">
    <location>
        <position position="167"/>
    </location>
    <ligand>
        <name>Mg(2+)</name>
        <dbReference type="ChEBI" id="CHEBI:18420"/>
        <label>1</label>
    </ligand>
</feature>
<evidence type="ECO:0000256" key="1">
    <source>
        <dbReference type="ARBA" id="ARBA00007092"/>
    </source>
</evidence>